<keyword evidence="1" id="KW-0472">Membrane</keyword>
<name>A0A0F9CCZ2_9ZZZZ</name>
<reference evidence="2" key="1">
    <citation type="journal article" date="2015" name="Nature">
        <title>Complex archaea that bridge the gap between prokaryotes and eukaryotes.</title>
        <authorList>
            <person name="Spang A."/>
            <person name="Saw J.H."/>
            <person name="Jorgensen S.L."/>
            <person name="Zaremba-Niedzwiedzka K."/>
            <person name="Martijn J."/>
            <person name="Lind A.E."/>
            <person name="van Eijk R."/>
            <person name="Schleper C."/>
            <person name="Guy L."/>
            <person name="Ettema T.J."/>
        </authorList>
    </citation>
    <scope>NUCLEOTIDE SEQUENCE</scope>
</reference>
<feature type="non-terminal residue" evidence="2">
    <location>
        <position position="24"/>
    </location>
</feature>
<evidence type="ECO:0000256" key="1">
    <source>
        <dbReference type="SAM" id="Phobius"/>
    </source>
</evidence>
<gene>
    <name evidence="2" type="ORF">LCGC14_2340550</name>
</gene>
<keyword evidence="1" id="KW-1133">Transmembrane helix</keyword>
<dbReference type="AlphaFoldDB" id="A0A0F9CCZ2"/>
<sequence>MIDRYKWIKFTIAYLLLLGIVIYS</sequence>
<proteinExistence type="predicted"/>
<organism evidence="2">
    <name type="scientific">marine sediment metagenome</name>
    <dbReference type="NCBI Taxonomy" id="412755"/>
    <lineage>
        <taxon>unclassified sequences</taxon>
        <taxon>metagenomes</taxon>
        <taxon>ecological metagenomes</taxon>
    </lineage>
</organism>
<evidence type="ECO:0000313" key="2">
    <source>
        <dbReference type="EMBL" id="KKL46944.1"/>
    </source>
</evidence>
<dbReference type="EMBL" id="LAZR01033848">
    <property type="protein sequence ID" value="KKL46944.1"/>
    <property type="molecule type" value="Genomic_DNA"/>
</dbReference>
<keyword evidence="1" id="KW-0812">Transmembrane</keyword>
<accession>A0A0F9CCZ2</accession>
<protein>
    <submittedName>
        <fullName evidence="2">Uncharacterized protein</fullName>
    </submittedName>
</protein>
<comment type="caution">
    <text evidence="2">The sequence shown here is derived from an EMBL/GenBank/DDBJ whole genome shotgun (WGS) entry which is preliminary data.</text>
</comment>
<feature type="transmembrane region" description="Helical" evidence="1">
    <location>
        <begin position="7"/>
        <end position="23"/>
    </location>
</feature>